<dbReference type="GO" id="GO:0008955">
    <property type="term" value="F:peptidoglycan glycosyltransferase activity"/>
    <property type="evidence" value="ECO:0007669"/>
    <property type="project" value="UniProtKB-UniRule"/>
</dbReference>
<evidence type="ECO:0000313" key="13">
    <source>
        <dbReference type="EMBL" id="MBO1108876.1"/>
    </source>
</evidence>
<proteinExistence type="inferred from homology"/>
<dbReference type="EC" id="2.4.99.28" evidence="11"/>
<dbReference type="GO" id="GO:0008360">
    <property type="term" value="P:regulation of cell shape"/>
    <property type="evidence" value="ECO:0007669"/>
    <property type="project" value="UniProtKB-KW"/>
</dbReference>
<dbReference type="GO" id="GO:0005886">
    <property type="term" value="C:plasma membrane"/>
    <property type="evidence" value="ECO:0007669"/>
    <property type="project" value="UniProtKB-SubCell"/>
</dbReference>
<evidence type="ECO:0000256" key="4">
    <source>
        <dbReference type="ARBA" id="ARBA00022679"/>
    </source>
</evidence>
<dbReference type="PANTHER" id="PTHR30400:SF0">
    <property type="entry name" value="BIOSYNTHETIC PEPTIDOGLYCAN TRANSGLYCOSYLASE"/>
    <property type="match status" value="1"/>
</dbReference>
<evidence type="ECO:0000313" key="14">
    <source>
        <dbReference type="Proteomes" id="UP000664658"/>
    </source>
</evidence>
<dbReference type="UniPathway" id="UPA00219"/>
<evidence type="ECO:0000256" key="10">
    <source>
        <dbReference type="ARBA" id="ARBA00023316"/>
    </source>
</evidence>
<dbReference type="Proteomes" id="UP000664658">
    <property type="component" value="Unassembled WGS sequence"/>
</dbReference>
<dbReference type="RefSeq" id="WP_207542264.1">
    <property type="nucleotide sequence ID" value="NZ_JAFNAA010000012.1"/>
</dbReference>
<dbReference type="Gene3D" id="1.10.3810.10">
    <property type="entry name" value="Biosynthetic peptidoglycan transglycosylase-like"/>
    <property type="match status" value="1"/>
</dbReference>
<reference evidence="13" key="1">
    <citation type="submission" date="2021-03" db="EMBL/GenBank/DDBJ databases">
        <title>Plesiomonas shigelloides zfcc0051, isolated from zebrafish feces.</title>
        <authorList>
            <person name="Vanderhoek Z."/>
            <person name="Gaulke C."/>
        </authorList>
    </citation>
    <scope>NUCLEOTIDE SEQUENCE</scope>
    <source>
        <strain evidence="13">Zfcc0051</strain>
    </source>
</reference>
<dbReference type="NCBIfam" id="TIGR02070">
    <property type="entry name" value="mono_pep_trsgly"/>
    <property type="match status" value="1"/>
</dbReference>
<dbReference type="GO" id="GO:0016763">
    <property type="term" value="F:pentosyltransferase activity"/>
    <property type="evidence" value="ECO:0007669"/>
    <property type="project" value="InterPro"/>
</dbReference>
<comment type="catalytic activity">
    <reaction evidence="11">
        <text>[GlcNAc-(1-&gt;4)-Mur2Ac(oyl-L-Ala-gamma-D-Glu-L-Lys-D-Ala-D-Ala)](n)-di-trans,octa-cis-undecaprenyl diphosphate + beta-D-GlcNAc-(1-&gt;4)-Mur2Ac(oyl-L-Ala-gamma-D-Glu-L-Lys-D-Ala-D-Ala)-di-trans,octa-cis-undecaprenyl diphosphate = [GlcNAc-(1-&gt;4)-Mur2Ac(oyl-L-Ala-gamma-D-Glu-L-Lys-D-Ala-D-Ala)](n+1)-di-trans,octa-cis-undecaprenyl diphosphate + di-trans,octa-cis-undecaprenyl diphosphate + H(+)</text>
        <dbReference type="Rhea" id="RHEA:23708"/>
        <dbReference type="Rhea" id="RHEA-COMP:9602"/>
        <dbReference type="Rhea" id="RHEA-COMP:9603"/>
        <dbReference type="ChEBI" id="CHEBI:15378"/>
        <dbReference type="ChEBI" id="CHEBI:58405"/>
        <dbReference type="ChEBI" id="CHEBI:60033"/>
        <dbReference type="ChEBI" id="CHEBI:78435"/>
        <dbReference type="EC" id="2.4.99.28"/>
    </reaction>
</comment>
<dbReference type="InterPro" id="IPR036950">
    <property type="entry name" value="PBP_transglycosylase"/>
</dbReference>
<comment type="similarity">
    <text evidence="11">Belongs to the glycosyltransferase 51 family.</text>
</comment>
<protein>
    <recommendedName>
        <fullName evidence="11">Biosynthetic peptidoglycan transglycosylase</fullName>
        <ecNumber evidence="11">2.4.99.28</ecNumber>
    </recommendedName>
    <alternativeName>
        <fullName evidence="11">Glycan polymerase</fullName>
    </alternativeName>
    <alternativeName>
        <fullName evidence="11">Peptidoglycan glycosyltransferase MtgA</fullName>
        <shortName evidence="11">PGT</shortName>
    </alternativeName>
</protein>
<evidence type="ECO:0000256" key="2">
    <source>
        <dbReference type="ARBA" id="ARBA00022519"/>
    </source>
</evidence>
<evidence type="ECO:0000256" key="9">
    <source>
        <dbReference type="ARBA" id="ARBA00023136"/>
    </source>
</evidence>
<dbReference type="GO" id="GO:0071555">
    <property type="term" value="P:cell wall organization"/>
    <property type="evidence" value="ECO:0007669"/>
    <property type="project" value="UniProtKB-KW"/>
</dbReference>
<keyword evidence="1 11" id="KW-1003">Cell membrane</keyword>
<feature type="transmembrane region" description="Helical" evidence="11">
    <location>
        <begin position="12"/>
        <end position="33"/>
    </location>
</feature>
<evidence type="ECO:0000256" key="1">
    <source>
        <dbReference type="ARBA" id="ARBA00022475"/>
    </source>
</evidence>
<evidence type="ECO:0000256" key="5">
    <source>
        <dbReference type="ARBA" id="ARBA00022692"/>
    </source>
</evidence>
<keyword evidence="10 11" id="KW-0961">Cell wall biogenesis/degradation</keyword>
<keyword evidence="6 11" id="KW-0133">Cell shape</keyword>
<comment type="function">
    <text evidence="11">Peptidoglycan polymerase that catalyzes glycan chain elongation from lipid-linked precursors.</text>
</comment>
<comment type="pathway">
    <text evidence="11">Cell wall biogenesis; peptidoglycan biosynthesis.</text>
</comment>
<dbReference type="PANTHER" id="PTHR30400">
    <property type="entry name" value="MONOFUNCTIONAL BIOSYNTHETIC PEPTIDOGLYCAN TRANSGLYCOSYLASE"/>
    <property type="match status" value="1"/>
</dbReference>
<dbReference type="GO" id="GO:0009252">
    <property type="term" value="P:peptidoglycan biosynthetic process"/>
    <property type="evidence" value="ECO:0007669"/>
    <property type="project" value="UniProtKB-UniRule"/>
</dbReference>
<dbReference type="EMBL" id="JAFNAA010000012">
    <property type="protein sequence ID" value="MBO1108876.1"/>
    <property type="molecule type" value="Genomic_DNA"/>
</dbReference>
<dbReference type="SUPFAM" id="SSF53955">
    <property type="entry name" value="Lysozyme-like"/>
    <property type="match status" value="1"/>
</dbReference>
<evidence type="ECO:0000256" key="8">
    <source>
        <dbReference type="ARBA" id="ARBA00022989"/>
    </source>
</evidence>
<keyword evidence="8 11" id="KW-1133">Transmembrane helix</keyword>
<name>A0A8I1W8I6_PLESH</name>
<dbReference type="HAMAP" id="MF_00766">
    <property type="entry name" value="PGT_MtgA"/>
    <property type="match status" value="1"/>
</dbReference>
<dbReference type="AlphaFoldDB" id="A0A8I1W8I6"/>
<evidence type="ECO:0000256" key="7">
    <source>
        <dbReference type="ARBA" id="ARBA00022984"/>
    </source>
</evidence>
<keyword evidence="7 11" id="KW-0573">Peptidoglycan synthesis</keyword>
<dbReference type="InterPro" id="IPR023346">
    <property type="entry name" value="Lysozyme-like_dom_sf"/>
</dbReference>
<keyword evidence="5 11" id="KW-0812">Transmembrane</keyword>
<sequence length="234" mass="26598">MREKLRRWRRILVRLLAVGFGMLLALIVAYRFVPVALPNVIIERYVEAYAQGHFAFSAHHDWVSSDQIAPAMKLAVIAAEDQRFAENFGFDWDAIRKALQHNERGRSVRGGSTITQQTAKNVFLWGERSWLRKGLEAGITVLLETFWSKERILTVYLNSIEFGPGIFGVEAAAHHYFHKPASRLTSREAALLAAVLPNPIRYKVQAPSGYVVRRQQWILRQMRQLGGTATVADL</sequence>
<evidence type="ECO:0000259" key="12">
    <source>
        <dbReference type="Pfam" id="PF00912"/>
    </source>
</evidence>
<keyword evidence="2 11" id="KW-0997">Cell inner membrane</keyword>
<gene>
    <name evidence="11 13" type="primary">mtgA</name>
    <name evidence="13" type="ORF">J2R62_11740</name>
</gene>
<organism evidence="13 14">
    <name type="scientific">Plesiomonas shigelloides</name>
    <name type="common">Aeromonas shigelloides</name>
    <dbReference type="NCBI Taxonomy" id="703"/>
    <lineage>
        <taxon>Bacteria</taxon>
        <taxon>Pseudomonadati</taxon>
        <taxon>Pseudomonadota</taxon>
        <taxon>Gammaproteobacteria</taxon>
        <taxon>Enterobacterales</taxon>
        <taxon>Enterobacteriaceae</taxon>
        <taxon>Plesiomonas</taxon>
    </lineage>
</organism>
<dbReference type="InterPro" id="IPR001264">
    <property type="entry name" value="Glyco_trans_51"/>
</dbReference>
<keyword evidence="3 11" id="KW-0328">Glycosyltransferase</keyword>
<evidence type="ECO:0000256" key="6">
    <source>
        <dbReference type="ARBA" id="ARBA00022960"/>
    </source>
</evidence>
<dbReference type="InterPro" id="IPR011812">
    <property type="entry name" value="Pep_trsgly"/>
</dbReference>
<keyword evidence="9 11" id="KW-0472">Membrane</keyword>
<keyword evidence="4 11" id="KW-0808">Transferase</keyword>
<feature type="domain" description="Glycosyl transferase family 51" evidence="12">
    <location>
        <begin position="57"/>
        <end position="222"/>
    </location>
</feature>
<dbReference type="GO" id="GO:0009274">
    <property type="term" value="C:peptidoglycan-based cell wall"/>
    <property type="evidence" value="ECO:0007669"/>
    <property type="project" value="InterPro"/>
</dbReference>
<comment type="subcellular location">
    <subcellularLocation>
        <location evidence="11">Cell inner membrane</location>
        <topology evidence="11">Single-pass membrane protein</topology>
    </subcellularLocation>
</comment>
<dbReference type="Pfam" id="PF00912">
    <property type="entry name" value="Transgly"/>
    <property type="match status" value="1"/>
</dbReference>
<evidence type="ECO:0000256" key="11">
    <source>
        <dbReference type="HAMAP-Rule" id="MF_00766"/>
    </source>
</evidence>
<accession>A0A8I1W8I6</accession>
<evidence type="ECO:0000256" key="3">
    <source>
        <dbReference type="ARBA" id="ARBA00022676"/>
    </source>
</evidence>
<comment type="caution">
    <text evidence="13">The sequence shown here is derived from an EMBL/GenBank/DDBJ whole genome shotgun (WGS) entry which is preliminary data.</text>
</comment>